<comment type="caution">
    <text evidence="1">The sequence shown here is derived from an EMBL/GenBank/DDBJ whole genome shotgun (WGS) entry which is preliminary data.</text>
</comment>
<dbReference type="AlphaFoldDB" id="A0AAV0WWC1"/>
<proteinExistence type="predicted"/>
<gene>
    <name evidence="1" type="ORF">MEUPH1_LOCUS15676</name>
</gene>
<accession>A0AAV0WWC1</accession>
<reference evidence="1 2" key="1">
    <citation type="submission" date="2023-01" db="EMBL/GenBank/DDBJ databases">
        <authorList>
            <person name="Whitehead M."/>
        </authorList>
    </citation>
    <scope>NUCLEOTIDE SEQUENCE [LARGE SCALE GENOMIC DNA]</scope>
</reference>
<organism evidence="1 2">
    <name type="scientific">Macrosiphum euphorbiae</name>
    <name type="common">potato aphid</name>
    <dbReference type="NCBI Taxonomy" id="13131"/>
    <lineage>
        <taxon>Eukaryota</taxon>
        <taxon>Metazoa</taxon>
        <taxon>Ecdysozoa</taxon>
        <taxon>Arthropoda</taxon>
        <taxon>Hexapoda</taxon>
        <taxon>Insecta</taxon>
        <taxon>Pterygota</taxon>
        <taxon>Neoptera</taxon>
        <taxon>Paraneoptera</taxon>
        <taxon>Hemiptera</taxon>
        <taxon>Sternorrhyncha</taxon>
        <taxon>Aphidomorpha</taxon>
        <taxon>Aphidoidea</taxon>
        <taxon>Aphididae</taxon>
        <taxon>Macrosiphini</taxon>
        <taxon>Macrosiphum</taxon>
    </lineage>
</organism>
<evidence type="ECO:0000313" key="1">
    <source>
        <dbReference type="EMBL" id="CAI6360364.1"/>
    </source>
</evidence>
<evidence type="ECO:0000313" key="2">
    <source>
        <dbReference type="Proteomes" id="UP001160148"/>
    </source>
</evidence>
<protein>
    <submittedName>
        <fullName evidence="1">Uncharacterized protein</fullName>
    </submittedName>
</protein>
<name>A0AAV0WWC1_9HEMI</name>
<sequence length="188" mass="21301">MTATALVRNDAPTIDIMSSGSAPACWSDTIFIKDFLSKVKKRKTPVLDEVVPHAKYFLNVYYTGTANEDHLVTSMLCLWSYMKVNQRPLIPDVIKGTDKWPTAPQSIKVTQVPNKRHSTVKSTGHGARPKEKTFEGASAITMSEDKVKKFYGDVYDGLDNENLKDIMLNYWGSWPELSVGWWSRRQNL</sequence>
<keyword evidence="2" id="KW-1185">Reference proteome</keyword>
<dbReference type="Proteomes" id="UP001160148">
    <property type="component" value="Unassembled WGS sequence"/>
</dbReference>
<dbReference type="EMBL" id="CARXXK010000003">
    <property type="protein sequence ID" value="CAI6360364.1"/>
    <property type="molecule type" value="Genomic_DNA"/>
</dbReference>